<dbReference type="Proteomes" id="UP000799437">
    <property type="component" value="Unassembled WGS sequence"/>
</dbReference>
<protein>
    <submittedName>
        <fullName evidence="2">Uncharacterized protein</fullName>
    </submittedName>
</protein>
<dbReference type="OrthoDB" id="3431997at2759"/>
<dbReference type="AlphaFoldDB" id="A0A6A6W272"/>
<dbReference type="GeneID" id="54485256"/>
<keyword evidence="3" id="KW-1185">Reference proteome</keyword>
<feature type="compositionally biased region" description="Basic and acidic residues" evidence="1">
    <location>
        <begin position="123"/>
        <end position="138"/>
    </location>
</feature>
<evidence type="ECO:0000313" key="3">
    <source>
        <dbReference type="Proteomes" id="UP000799437"/>
    </source>
</evidence>
<gene>
    <name evidence="2" type="ORF">EJ05DRAFT_477212</name>
</gene>
<accession>A0A6A6W272</accession>
<organism evidence="2 3">
    <name type="scientific">Pseudovirgaria hyperparasitica</name>
    <dbReference type="NCBI Taxonomy" id="470096"/>
    <lineage>
        <taxon>Eukaryota</taxon>
        <taxon>Fungi</taxon>
        <taxon>Dikarya</taxon>
        <taxon>Ascomycota</taxon>
        <taxon>Pezizomycotina</taxon>
        <taxon>Dothideomycetes</taxon>
        <taxon>Dothideomycetes incertae sedis</taxon>
        <taxon>Acrospermales</taxon>
        <taxon>Acrospermaceae</taxon>
        <taxon>Pseudovirgaria</taxon>
    </lineage>
</organism>
<dbReference type="EMBL" id="ML996574">
    <property type="protein sequence ID" value="KAF2756992.1"/>
    <property type="molecule type" value="Genomic_DNA"/>
</dbReference>
<sequence>MSSIHKDPFVDTESIIDNESIVETLVDDTSNTTTSAVGPFPSTFTISFKKAFLPFAYYITPGDSFSPDLEPLMGIAINWGILGKPLLTLYERFDKNSAKLGIVRYSGVLGKHSMIELPAKGSGEQHDGSDDDENHSSDAEKVQLRMKIGFPACRFEFTMPVASEKGTRDERFEWRGSKGAEVKELEAWKYGFKLVRLDSDEVTSSSSNGEVVAAAAWPGKMSLTQLAKFKFLGSAERGELGEMWAVMAVMSFLRIMQIHAEGR</sequence>
<name>A0A6A6W272_9PEZI</name>
<reference evidence="2" key="1">
    <citation type="journal article" date="2020" name="Stud. Mycol.">
        <title>101 Dothideomycetes genomes: a test case for predicting lifestyles and emergence of pathogens.</title>
        <authorList>
            <person name="Haridas S."/>
            <person name="Albert R."/>
            <person name="Binder M."/>
            <person name="Bloem J."/>
            <person name="Labutti K."/>
            <person name="Salamov A."/>
            <person name="Andreopoulos B."/>
            <person name="Baker S."/>
            <person name="Barry K."/>
            <person name="Bills G."/>
            <person name="Bluhm B."/>
            <person name="Cannon C."/>
            <person name="Castanera R."/>
            <person name="Culley D."/>
            <person name="Daum C."/>
            <person name="Ezra D."/>
            <person name="Gonzalez J."/>
            <person name="Henrissat B."/>
            <person name="Kuo A."/>
            <person name="Liang C."/>
            <person name="Lipzen A."/>
            <person name="Lutzoni F."/>
            <person name="Magnuson J."/>
            <person name="Mondo S."/>
            <person name="Nolan M."/>
            <person name="Ohm R."/>
            <person name="Pangilinan J."/>
            <person name="Park H.-J."/>
            <person name="Ramirez L."/>
            <person name="Alfaro M."/>
            <person name="Sun H."/>
            <person name="Tritt A."/>
            <person name="Yoshinaga Y."/>
            <person name="Zwiers L.-H."/>
            <person name="Turgeon B."/>
            <person name="Goodwin S."/>
            <person name="Spatafora J."/>
            <person name="Crous P."/>
            <person name="Grigoriev I."/>
        </authorList>
    </citation>
    <scope>NUCLEOTIDE SEQUENCE</scope>
    <source>
        <strain evidence="2">CBS 121739</strain>
    </source>
</reference>
<dbReference type="RefSeq" id="XP_033599443.1">
    <property type="nucleotide sequence ID" value="XM_033744202.1"/>
</dbReference>
<evidence type="ECO:0000313" key="2">
    <source>
        <dbReference type="EMBL" id="KAF2756992.1"/>
    </source>
</evidence>
<feature type="region of interest" description="Disordered" evidence="1">
    <location>
        <begin position="118"/>
        <end position="138"/>
    </location>
</feature>
<proteinExistence type="predicted"/>
<evidence type="ECO:0000256" key="1">
    <source>
        <dbReference type="SAM" id="MobiDB-lite"/>
    </source>
</evidence>